<dbReference type="EMBL" id="NVSR01000049">
    <property type="protein sequence ID" value="PCI27786.1"/>
    <property type="molecule type" value="Genomic_DNA"/>
</dbReference>
<evidence type="ECO:0000313" key="3">
    <source>
        <dbReference type="Proteomes" id="UP000218113"/>
    </source>
</evidence>
<dbReference type="Proteomes" id="UP000218113">
    <property type="component" value="Unassembled WGS sequence"/>
</dbReference>
<dbReference type="AlphaFoldDB" id="A0A2A4T2E9"/>
<dbReference type="Pfam" id="PF04977">
    <property type="entry name" value="DivIC"/>
    <property type="match status" value="1"/>
</dbReference>
<name>A0A2A4T2E9_9DELT</name>
<sequence>MAKKKINEKKAIQALIGLCAIVVITLSLIGDKGVLPLRELKQQEVQLIKDIEYLKTQRLEWQGQVRSLKSNQTYLETLAREQLGLVKKDELIIKFKHHDSF</sequence>
<gene>
    <name evidence="2" type="ORF">COB67_07820</name>
</gene>
<keyword evidence="1" id="KW-0472">Membrane</keyword>
<evidence type="ECO:0000256" key="1">
    <source>
        <dbReference type="SAM" id="Phobius"/>
    </source>
</evidence>
<organism evidence="2 3">
    <name type="scientific">SAR324 cluster bacterium</name>
    <dbReference type="NCBI Taxonomy" id="2024889"/>
    <lineage>
        <taxon>Bacteria</taxon>
        <taxon>Deltaproteobacteria</taxon>
        <taxon>SAR324 cluster</taxon>
    </lineage>
</organism>
<accession>A0A2A4T2E9</accession>
<evidence type="ECO:0000313" key="2">
    <source>
        <dbReference type="EMBL" id="PCI27786.1"/>
    </source>
</evidence>
<protein>
    <recommendedName>
        <fullName evidence="4">Cell division protein FtsB</fullName>
    </recommendedName>
</protein>
<evidence type="ECO:0008006" key="4">
    <source>
        <dbReference type="Google" id="ProtNLM"/>
    </source>
</evidence>
<feature type="transmembrane region" description="Helical" evidence="1">
    <location>
        <begin position="12"/>
        <end position="30"/>
    </location>
</feature>
<keyword evidence="1" id="KW-0812">Transmembrane</keyword>
<reference evidence="3" key="1">
    <citation type="submission" date="2017-08" db="EMBL/GenBank/DDBJ databases">
        <title>A dynamic microbial community with high functional redundancy inhabits the cold, oxic subseafloor aquifer.</title>
        <authorList>
            <person name="Tully B.J."/>
            <person name="Wheat C.G."/>
            <person name="Glazer B.T."/>
            <person name="Huber J.A."/>
        </authorList>
    </citation>
    <scope>NUCLEOTIDE SEQUENCE [LARGE SCALE GENOMIC DNA]</scope>
</reference>
<comment type="caution">
    <text evidence="2">The sequence shown here is derived from an EMBL/GenBank/DDBJ whole genome shotgun (WGS) entry which is preliminary data.</text>
</comment>
<dbReference type="InterPro" id="IPR007060">
    <property type="entry name" value="FtsL/DivIC"/>
</dbReference>
<proteinExistence type="predicted"/>
<keyword evidence="1" id="KW-1133">Transmembrane helix</keyword>